<dbReference type="PROSITE" id="PS51257">
    <property type="entry name" value="PROKAR_LIPOPROTEIN"/>
    <property type="match status" value="1"/>
</dbReference>
<keyword evidence="4" id="KW-1185">Reference proteome</keyword>
<dbReference type="Proteomes" id="UP001337723">
    <property type="component" value="Chromosome"/>
</dbReference>
<accession>A0AA48HEG3</accession>
<organism evidence="3 4">
    <name type="scientific">Roseicyclus marinus</name>
    <dbReference type="NCBI Taxonomy" id="2161673"/>
    <lineage>
        <taxon>Bacteria</taxon>
        <taxon>Pseudomonadati</taxon>
        <taxon>Pseudomonadota</taxon>
        <taxon>Alphaproteobacteria</taxon>
        <taxon>Rhodobacterales</taxon>
        <taxon>Roseobacteraceae</taxon>
        <taxon>Roseicyclus</taxon>
    </lineage>
</organism>
<gene>
    <name evidence="3" type="ORF">MACH21_02910</name>
</gene>
<protein>
    <recommendedName>
        <fullName evidence="2">Phosphodiester glycosidase domain-containing protein</fullName>
    </recommendedName>
</protein>
<sequence>MSALRLLFLVPVLVLLSGAASAACETVEFDGAPFTTCRVDLAAEDLRLFLRDETGAIYGSFTRVEADLGPGRKLGLAMNAGMFHEDRAPVGLYIEDGVEEMRVITSAGPGNFGLLPNGVLCLQEGSAAILESRTYAAAPPDCRDATQSGPMLVIDGALHPRFIADGTSRNIRNGVGVEDGGQVLHLVISDAPVNFHHFARFFRDHLGVNQALYFDGRVSRLYAPGIGRADIGLPIGPIIGTVVDAAPAGG</sequence>
<proteinExistence type="predicted"/>
<evidence type="ECO:0000313" key="3">
    <source>
        <dbReference type="EMBL" id="BDW84114.1"/>
    </source>
</evidence>
<feature type="signal peptide" evidence="1">
    <location>
        <begin position="1"/>
        <end position="22"/>
    </location>
</feature>
<dbReference type="InterPro" id="IPR018711">
    <property type="entry name" value="NAGPA"/>
</dbReference>
<dbReference type="RefSeq" id="WP_338273697.1">
    <property type="nucleotide sequence ID" value="NZ_AP027266.1"/>
</dbReference>
<evidence type="ECO:0000313" key="4">
    <source>
        <dbReference type="Proteomes" id="UP001337723"/>
    </source>
</evidence>
<dbReference type="EMBL" id="AP027266">
    <property type="protein sequence ID" value="BDW84114.1"/>
    <property type="molecule type" value="Genomic_DNA"/>
</dbReference>
<evidence type="ECO:0000259" key="2">
    <source>
        <dbReference type="Pfam" id="PF09992"/>
    </source>
</evidence>
<keyword evidence="1" id="KW-0732">Signal</keyword>
<evidence type="ECO:0000256" key="1">
    <source>
        <dbReference type="SAM" id="SignalP"/>
    </source>
</evidence>
<feature type="chain" id="PRO_5041337040" description="Phosphodiester glycosidase domain-containing protein" evidence="1">
    <location>
        <begin position="23"/>
        <end position="250"/>
    </location>
</feature>
<dbReference type="AlphaFoldDB" id="A0AA48HEG3"/>
<dbReference type="KEGG" id="rmai:MACH21_02910"/>
<reference evidence="3 4" key="1">
    <citation type="submission" date="2023-01" db="EMBL/GenBank/DDBJ databases">
        <title>Complete genome sequence of Roseicyclus marinus strain Dej080120_10.</title>
        <authorList>
            <person name="Ueki S."/>
            <person name="Maruyama F."/>
        </authorList>
    </citation>
    <scope>NUCLEOTIDE SEQUENCE [LARGE SCALE GENOMIC DNA]</scope>
    <source>
        <strain evidence="3 4">Dej080120_10</strain>
    </source>
</reference>
<dbReference type="Pfam" id="PF09992">
    <property type="entry name" value="NAGPA"/>
    <property type="match status" value="1"/>
</dbReference>
<name>A0AA48HEG3_9RHOB</name>
<feature type="domain" description="Phosphodiester glycosidase" evidence="2">
    <location>
        <begin position="76"/>
        <end position="219"/>
    </location>
</feature>